<proteinExistence type="predicted"/>
<comment type="caution">
    <text evidence="3">The sequence shown here is derived from an EMBL/GenBank/DDBJ whole genome shotgun (WGS) entry which is preliminary data.</text>
</comment>
<dbReference type="SMART" id="SM00903">
    <property type="entry name" value="Flavin_Reduct"/>
    <property type="match status" value="1"/>
</dbReference>
<name>A0A3M2IRY6_9CELL</name>
<reference evidence="3 4" key="1">
    <citation type="submission" date="2018-10" db="EMBL/GenBank/DDBJ databases">
        <title>Isolation, diversity and antifungal activity of actinobacteria from wheat.</title>
        <authorList>
            <person name="Han C."/>
        </authorList>
    </citation>
    <scope>NUCLEOTIDE SEQUENCE [LARGE SCALE GENOMIC DNA]</scope>
    <source>
        <strain evidence="3 4">NEAU-YY56</strain>
    </source>
</reference>
<dbReference type="InterPro" id="IPR012349">
    <property type="entry name" value="Split_barrel_FMN-bd"/>
</dbReference>
<dbReference type="PANTHER" id="PTHR30466">
    <property type="entry name" value="FLAVIN REDUCTASE"/>
    <property type="match status" value="1"/>
</dbReference>
<feature type="domain" description="Flavin reductase like" evidence="2">
    <location>
        <begin position="32"/>
        <end position="190"/>
    </location>
</feature>
<dbReference type="RefSeq" id="WP_122151358.1">
    <property type="nucleotide sequence ID" value="NZ_RFFI01000215.1"/>
</dbReference>
<dbReference type="Proteomes" id="UP000269289">
    <property type="component" value="Unassembled WGS sequence"/>
</dbReference>
<evidence type="ECO:0000313" key="4">
    <source>
        <dbReference type="Proteomes" id="UP000269289"/>
    </source>
</evidence>
<dbReference type="OrthoDB" id="8901155at2"/>
<dbReference type="InterPro" id="IPR050268">
    <property type="entry name" value="NADH-dep_flavin_reductase"/>
</dbReference>
<dbReference type="SUPFAM" id="SSF50475">
    <property type="entry name" value="FMN-binding split barrel"/>
    <property type="match status" value="1"/>
</dbReference>
<organism evidence="3 4">
    <name type="scientific">Cellulomonas triticagri</name>
    <dbReference type="NCBI Taxonomy" id="2483352"/>
    <lineage>
        <taxon>Bacteria</taxon>
        <taxon>Bacillati</taxon>
        <taxon>Actinomycetota</taxon>
        <taxon>Actinomycetes</taxon>
        <taxon>Micrococcales</taxon>
        <taxon>Cellulomonadaceae</taxon>
        <taxon>Cellulomonas</taxon>
    </lineage>
</organism>
<protein>
    <submittedName>
        <fullName evidence="3">Flavin reductase</fullName>
    </submittedName>
</protein>
<dbReference type="PANTHER" id="PTHR30466:SF1">
    <property type="entry name" value="FMN REDUCTASE (NADH) RUTF"/>
    <property type="match status" value="1"/>
</dbReference>
<evidence type="ECO:0000256" key="1">
    <source>
        <dbReference type="ARBA" id="ARBA00023002"/>
    </source>
</evidence>
<gene>
    <name evidence="3" type="ORF">EBM89_20180</name>
</gene>
<evidence type="ECO:0000259" key="2">
    <source>
        <dbReference type="SMART" id="SM00903"/>
    </source>
</evidence>
<dbReference type="InterPro" id="IPR002563">
    <property type="entry name" value="Flavin_Rdtase-like_dom"/>
</dbReference>
<sequence>MTAERADLSALERLLAEQDEPQLDPQQFKQVFRRHPAGVAVVALRHEGRPVGFTATSVISVSAAPPLLAFSLASTSSSWPAVSAARTLAVSFLADHQGDVSARFATSGIDRFADGGWTSLTTGEPVVDGAVSWVRARVVQRTPVGDSYLVSLRALATDAGVPGTTAGPATPQGAPAAASPLVYHDRTYHRIGDHSAL</sequence>
<evidence type="ECO:0000313" key="3">
    <source>
        <dbReference type="EMBL" id="RMI02410.1"/>
    </source>
</evidence>
<dbReference type="GO" id="GO:0010181">
    <property type="term" value="F:FMN binding"/>
    <property type="evidence" value="ECO:0007669"/>
    <property type="project" value="InterPro"/>
</dbReference>
<dbReference type="EMBL" id="RFFI01000215">
    <property type="protein sequence ID" value="RMI02410.1"/>
    <property type="molecule type" value="Genomic_DNA"/>
</dbReference>
<dbReference type="GO" id="GO:0042602">
    <property type="term" value="F:riboflavin reductase (NADPH) activity"/>
    <property type="evidence" value="ECO:0007669"/>
    <property type="project" value="TreeGrafter"/>
</dbReference>
<keyword evidence="4" id="KW-1185">Reference proteome</keyword>
<dbReference type="Gene3D" id="2.30.110.10">
    <property type="entry name" value="Electron Transport, Fmn-binding Protein, Chain A"/>
    <property type="match status" value="1"/>
</dbReference>
<dbReference type="Pfam" id="PF01613">
    <property type="entry name" value="Flavin_Reduct"/>
    <property type="match status" value="1"/>
</dbReference>
<dbReference type="AlphaFoldDB" id="A0A3M2IRY6"/>
<keyword evidence="1" id="KW-0560">Oxidoreductase</keyword>
<accession>A0A3M2IRY6</accession>
<dbReference type="GO" id="GO:0006208">
    <property type="term" value="P:pyrimidine nucleobase catabolic process"/>
    <property type="evidence" value="ECO:0007669"/>
    <property type="project" value="TreeGrafter"/>
</dbReference>